<evidence type="ECO:0000256" key="1">
    <source>
        <dbReference type="SAM" id="SignalP"/>
    </source>
</evidence>
<dbReference type="Gene3D" id="3.90.660.10">
    <property type="match status" value="1"/>
</dbReference>
<dbReference type="EMBL" id="FQZT01000004">
    <property type="protein sequence ID" value="SHJ04412.1"/>
    <property type="molecule type" value="Genomic_DNA"/>
</dbReference>
<dbReference type="PANTHER" id="PTHR16128">
    <property type="entry name" value="FAD/NAD(P)-BINDING OXIDOREDUCTASE FAMILY PROTEIN"/>
    <property type="match status" value="1"/>
</dbReference>
<dbReference type="AlphaFoldDB" id="A0A1M6G3J0"/>
<evidence type="ECO:0000313" key="4">
    <source>
        <dbReference type="Proteomes" id="UP000184171"/>
    </source>
</evidence>
<dbReference type="STRING" id="1122189.SAMN02745165_01388"/>
<dbReference type="PRINTS" id="PR00419">
    <property type="entry name" value="ADXRDTASE"/>
</dbReference>
<dbReference type="Pfam" id="PF13450">
    <property type="entry name" value="NAD_binding_8"/>
    <property type="match status" value="1"/>
</dbReference>
<reference evidence="3 4" key="1">
    <citation type="submission" date="2016-11" db="EMBL/GenBank/DDBJ databases">
        <authorList>
            <person name="Jaros S."/>
            <person name="Januszkiewicz K."/>
            <person name="Wedrychowicz H."/>
        </authorList>
    </citation>
    <scope>NUCLEOTIDE SEQUENCE [LARGE SCALE GENOMIC DNA]</scope>
    <source>
        <strain evidence="3 4">DSM 5091</strain>
    </source>
</reference>
<dbReference type="Pfam" id="PF01593">
    <property type="entry name" value="Amino_oxidase"/>
    <property type="match status" value="1"/>
</dbReference>
<dbReference type="RefSeq" id="WP_072907176.1">
    <property type="nucleotide sequence ID" value="NZ_FQZT01000004.1"/>
</dbReference>
<dbReference type="Proteomes" id="UP000184171">
    <property type="component" value="Unassembled WGS sequence"/>
</dbReference>
<accession>A0A1M6G3J0</accession>
<dbReference type="InterPro" id="IPR002937">
    <property type="entry name" value="Amino_oxidase"/>
</dbReference>
<dbReference type="SUPFAM" id="SSF51905">
    <property type="entry name" value="FAD/NAD(P)-binding domain"/>
    <property type="match status" value="1"/>
</dbReference>
<feature type="chain" id="PRO_5012160905" description="Amine oxidase domain-containing protein" evidence="1">
    <location>
        <begin position="22"/>
        <end position="321"/>
    </location>
</feature>
<feature type="domain" description="Amine oxidase" evidence="2">
    <location>
        <begin position="115"/>
        <end position="314"/>
    </location>
</feature>
<dbReference type="PANTHER" id="PTHR16128:SF5">
    <property type="entry name" value="FAD_NAD(P)-BINDING OXIDOREDUCTASE FAMILY PROTEIN"/>
    <property type="match status" value="1"/>
</dbReference>
<feature type="signal peptide" evidence="1">
    <location>
        <begin position="1"/>
        <end position="21"/>
    </location>
</feature>
<keyword evidence="4" id="KW-1185">Reference proteome</keyword>
<dbReference type="Gene3D" id="3.50.50.60">
    <property type="entry name" value="FAD/NAD(P)-binding domain"/>
    <property type="match status" value="1"/>
</dbReference>
<dbReference type="InterPro" id="IPR036188">
    <property type="entry name" value="FAD/NAD-bd_sf"/>
</dbReference>
<gene>
    <name evidence="3" type="ORF">SAMN02745165_01388</name>
</gene>
<proteinExistence type="predicted"/>
<organism evidence="3 4">
    <name type="scientific">Malonomonas rubra DSM 5091</name>
    <dbReference type="NCBI Taxonomy" id="1122189"/>
    <lineage>
        <taxon>Bacteria</taxon>
        <taxon>Pseudomonadati</taxon>
        <taxon>Thermodesulfobacteriota</taxon>
        <taxon>Desulfuromonadia</taxon>
        <taxon>Desulfuromonadales</taxon>
        <taxon>Geopsychrobacteraceae</taxon>
        <taxon>Malonomonas</taxon>
    </lineage>
</organism>
<evidence type="ECO:0000259" key="2">
    <source>
        <dbReference type="Pfam" id="PF01593"/>
    </source>
</evidence>
<protein>
    <recommendedName>
        <fullName evidence="2">Amine oxidase domain-containing protein</fullName>
    </recommendedName>
</protein>
<keyword evidence="1" id="KW-0732">Signal</keyword>
<dbReference type="GO" id="GO:0016491">
    <property type="term" value="F:oxidoreductase activity"/>
    <property type="evidence" value="ECO:0007669"/>
    <property type="project" value="InterPro"/>
</dbReference>
<dbReference type="OrthoDB" id="5792777at2"/>
<evidence type="ECO:0000313" key="3">
    <source>
        <dbReference type="EMBL" id="SHJ04412.1"/>
    </source>
</evidence>
<sequence>MKAAIIGAGMAGLTVASILRAAGYEATVFDKSKGTGGRLSSRSYGSGWIDHGAPYFSANLPYLTDFLSENLPAGKLQHWQGLISGQLRSDEQLQAVGVPRNSAITRGLLGDQPFQPSTRIARIEPGAEGWQLYNDGDSLLGHWPLVIVAVPAPQALMLLKDQQRFAEQIRGVRMEPAWVAAISAGERRYRLPEVAVFQHPVIRRIVDNSAKPQRGNDNVYLVQAQKDWSQQHLEDPPEQVGQQLLHSFRALAGHSDDDRLLFVHRWRYAFTEKPLGHPFLWDKQLKLGVCGDWCLGRRVEDAWQSGADLAVRILAQLDREI</sequence>
<name>A0A1M6G3J0_MALRU</name>